<dbReference type="Gene3D" id="3.40.420.10">
    <property type="entry name" value="Ricin (A subunit), domain 1"/>
    <property type="match status" value="1"/>
</dbReference>
<dbReference type="Pfam" id="PF00161">
    <property type="entry name" value="RIP"/>
    <property type="match status" value="1"/>
</dbReference>
<proteinExistence type="predicted"/>
<sequence>MRSNPRSPMRAVLTVATALLICFGSVLGTGTERAQADTGTGNVSHIYMDLPDTPSNSLLNSYRLFINSLREAAGHIYRQSVHINQSYEGGLIRADLNINQASRISLWITPQDLYVQGFTNASGETLYFNDVPQNTVNQLLQAAAAQGFNGAATRLPYGGNYNSLRQAAGRGREAMRISHWDIYSSVANLATTRVGLLWGDAVTYSARSLSLMIQFASEASRFNDVYGVMSASLASSSYTRDHLPLQQQYLENSWAAMSRFGIDITNNGAASPITVVGAGTPDSSGDPTNLRLTTWSDVSRYLGMLLGNFNLPQEGPSGDWGHTEL</sequence>
<dbReference type="GO" id="GO:0030598">
    <property type="term" value="F:rRNA N-glycosylase activity"/>
    <property type="evidence" value="ECO:0007669"/>
    <property type="project" value="InterPro"/>
</dbReference>
<evidence type="ECO:0000313" key="1">
    <source>
        <dbReference type="EMBL" id="NEB92484.1"/>
    </source>
</evidence>
<organism evidence="1 2">
    <name type="scientific">Streptomyces bauhiniae</name>
    <dbReference type="NCBI Taxonomy" id="2340725"/>
    <lineage>
        <taxon>Bacteria</taxon>
        <taxon>Bacillati</taxon>
        <taxon>Actinomycetota</taxon>
        <taxon>Actinomycetes</taxon>
        <taxon>Kitasatosporales</taxon>
        <taxon>Streptomycetaceae</taxon>
        <taxon>Streptomyces</taxon>
    </lineage>
</organism>
<comment type="caution">
    <text evidence="1">The sequence shown here is derived from an EMBL/GenBank/DDBJ whole genome shotgun (WGS) entry which is preliminary data.</text>
</comment>
<dbReference type="SUPFAM" id="SSF56371">
    <property type="entry name" value="Ribosome inactivating proteins (RIP)"/>
    <property type="match status" value="1"/>
</dbReference>
<protein>
    <recommendedName>
        <fullName evidence="3">rRNA N-glycosylase</fullName>
    </recommendedName>
</protein>
<name>A0A7K3QRF3_9ACTN</name>
<dbReference type="InterPro" id="IPR017989">
    <property type="entry name" value="Ribosome_inactivat_1/2"/>
</dbReference>
<accession>A0A7K3QRF3</accession>
<dbReference type="EMBL" id="JAAGMR010000145">
    <property type="protein sequence ID" value="NEB92484.1"/>
    <property type="molecule type" value="Genomic_DNA"/>
</dbReference>
<dbReference type="RefSeq" id="WP_164188281.1">
    <property type="nucleotide sequence ID" value="NZ_JAAGMR010000145.1"/>
</dbReference>
<evidence type="ECO:0000313" key="2">
    <source>
        <dbReference type="Proteomes" id="UP000470520"/>
    </source>
</evidence>
<gene>
    <name evidence="1" type="ORF">G3I21_12270</name>
</gene>
<dbReference type="Proteomes" id="UP000470520">
    <property type="component" value="Unassembled WGS sequence"/>
</dbReference>
<dbReference type="PRINTS" id="PR00396">
    <property type="entry name" value="SHIGARICIN"/>
</dbReference>
<dbReference type="AlphaFoldDB" id="A0A7K3QRF3"/>
<dbReference type="InterPro" id="IPR016138">
    <property type="entry name" value="Ribosome_inactivat_prot_sub1"/>
</dbReference>
<dbReference type="InterPro" id="IPR036041">
    <property type="entry name" value="Ribosome-inact_prot_sf"/>
</dbReference>
<dbReference type="GO" id="GO:0017148">
    <property type="term" value="P:negative regulation of translation"/>
    <property type="evidence" value="ECO:0007669"/>
    <property type="project" value="InterPro"/>
</dbReference>
<dbReference type="InterPro" id="IPR001574">
    <property type="entry name" value="Ribosome_inactivat_prot"/>
</dbReference>
<evidence type="ECO:0008006" key="3">
    <source>
        <dbReference type="Google" id="ProtNLM"/>
    </source>
</evidence>
<reference evidence="1 2" key="1">
    <citation type="submission" date="2020-01" db="EMBL/GenBank/DDBJ databases">
        <title>Insect and environment-associated Actinomycetes.</title>
        <authorList>
            <person name="Currrie C."/>
            <person name="Chevrette M."/>
            <person name="Carlson C."/>
            <person name="Stubbendieck R."/>
            <person name="Wendt-Pienkowski E."/>
        </authorList>
    </citation>
    <scope>NUCLEOTIDE SEQUENCE [LARGE SCALE GENOMIC DNA]</scope>
    <source>
        <strain evidence="1 2">SID7754</strain>
    </source>
</reference>